<reference evidence="3" key="1">
    <citation type="submission" date="2022-01" db="EMBL/GenBank/DDBJ databases">
        <authorList>
            <person name="King R."/>
        </authorList>
    </citation>
    <scope>NUCLEOTIDE SEQUENCE</scope>
</reference>
<dbReference type="AlphaFoldDB" id="A0A9N9S6I7"/>
<accession>A0A9N9S6I7</accession>
<proteinExistence type="predicted"/>
<dbReference type="EMBL" id="OU895880">
    <property type="protein sequence ID" value="CAG9811077.1"/>
    <property type="molecule type" value="Genomic_DNA"/>
</dbReference>
<evidence type="ECO:0000313" key="4">
    <source>
        <dbReference type="Proteomes" id="UP001153620"/>
    </source>
</evidence>
<dbReference type="PANTHER" id="PTHR24373">
    <property type="entry name" value="SLIT RELATED LEUCINE-RICH REPEAT NEURONAL PROTEIN"/>
    <property type="match status" value="1"/>
</dbReference>
<dbReference type="SUPFAM" id="SSF52058">
    <property type="entry name" value="L domain-like"/>
    <property type="match status" value="1"/>
</dbReference>
<evidence type="ECO:0000256" key="1">
    <source>
        <dbReference type="ARBA" id="ARBA00022729"/>
    </source>
</evidence>
<organism evidence="3 4">
    <name type="scientific">Chironomus riparius</name>
    <dbReference type="NCBI Taxonomy" id="315576"/>
    <lineage>
        <taxon>Eukaryota</taxon>
        <taxon>Metazoa</taxon>
        <taxon>Ecdysozoa</taxon>
        <taxon>Arthropoda</taxon>
        <taxon>Hexapoda</taxon>
        <taxon>Insecta</taxon>
        <taxon>Pterygota</taxon>
        <taxon>Neoptera</taxon>
        <taxon>Endopterygota</taxon>
        <taxon>Diptera</taxon>
        <taxon>Nematocera</taxon>
        <taxon>Chironomoidea</taxon>
        <taxon>Chironomidae</taxon>
        <taxon>Chironominae</taxon>
        <taxon>Chironomus</taxon>
    </lineage>
</organism>
<reference evidence="3" key="2">
    <citation type="submission" date="2022-10" db="EMBL/GenBank/DDBJ databases">
        <authorList>
            <consortium name="ENA_rothamsted_submissions"/>
            <consortium name="culmorum"/>
            <person name="King R."/>
        </authorList>
    </citation>
    <scope>NUCLEOTIDE SEQUENCE</scope>
</reference>
<dbReference type="InterPro" id="IPR001611">
    <property type="entry name" value="Leu-rich_rpt"/>
</dbReference>
<dbReference type="Proteomes" id="UP001153620">
    <property type="component" value="Chromosome 4"/>
</dbReference>
<feature type="chain" id="PRO_5040147115" evidence="2">
    <location>
        <begin position="22"/>
        <end position="270"/>
    </location>
</feature>
<dbReference type="Gene3D" id="3.80.10.10">
    <property type="entry name" value="Ribonuclease Inhibitor"/>
    <property type="match status" value="1"/>
</dbReference>
<gene>
    <name evidence="3" type="ORF">CHIRRI_LOCUS13886</name>
</gene>
<evidence type="ECO:0000313" key="3">
    <source>
        <dbReference type="EMBL" id="CAG9811077.1"/>
    </source>
</evidence>
<dbReference type="GO" id="GO:0005615">
    <property type="term" value="C:extracellular space"/>
    <property type="evidence" value="ECO:0007669"/>
    <property type="project" value="TreeGrafter"/>
</dbReference>
<name>A0A9N9S6I7_9DIPT</name>
<sequence length="270" mass="30724">MMKGYCLIFCLFLSIIHISTSTDINCSFEYYSFTVIGNTYHCDIRYDPNIISAETAVVNSATGTHESYRSDYDVAGIYSSSKKIEVFPRGLEKIFKNLKLIAIYYGRLTEVHQADLKPFTKLVYLSLANNDIKIIEEGLFDFNPKLAFISFAENKILQIHPTVFNNLKELRHLILEGNSCTNRRADSSVFQVKYIIGEFKAKCQYTGSTAAAQTTTTEWTTTKTTDWEDSSIEEFVETTHAPHRKSQSVQHKNHILVISLAVIINAVLRF</sequence>
<dbReference type="PANTHER" id="PTHR24373:SF370">
    <property type="entry name" value="FISH-LIPS, ISOFORM E"/>
    <property type="match status" value="1"/>
</dbReference>
<dbReference type="Pfam" id="PF13855">
    <property type="entry name" value="LRR_8"/>
    <property type="match status" value="1"/>
</dbReference>
<protein>
    <submittedName>
        <fullName evidence="3">Uncharacterized protein</fullName>
    </submittedName>
</protein>
<evidence type="ECO:0000256" key="2">
    <source>
        <dbReference type="SAM" id="SignalP"/>
    </source>
</evidence>
<dbReference type="GO" id="GO:0031012">
    <property type="term" value="C:extracellular matrix"/>
    <property type="evidence" value="ECO:0007669"/>
    <property type="project" value="TreeGrafter"/>
</dbReference>
<dbReference type="InterPro" id="IPR032675">
    <property type="entry name" value="LRR_dom_sf"/>
</dbReference>
<feature type="signal peptide" evidence="2">
    <location>
        <begin position="1"/>
        <end position="21"/>
    </location>
</feature>
<keyword evidence="1 2" id="KW-0732">Signal</keyword>
<keyword evidence="4" id="KW-1185">Reference proteome</keyword>
<dbReference type="InterPro" id="IPR050328">
    <property type="entry name" value="Dev_Immune_Receptor"/>
</dbReference>
<dbReference type="OrthoDB" id="676979at2759"/>